<feature type="region of interest" description="Disordered" evidence="9">
    <location>
        <begin position="460"/>
        <end position="484"/>
    </location>
</feature>
<dbReference type="EMBL" id="JAQSJE010000004">
    <property type="protein sequence ID" value="MDD0823978.1"/>
    <property type="molecule type" value="Genomic_DNA"/>
</dbReference>
<keyword evidence="5 7" id="KW-0694">RNA-binding</keyword>
<dbReference type="SUPFAM" id="SSF81891">
    <property type="entry name" value="Poly A polymerase C-terminal region-like"/>
    <property type="match status" value="1"/>
</dbReference>
<evidence type="ECO:0000313" key="14">
    <source>
        <dbReference type="Proteomes" id="UP001221909"/>
    </source>
</evidence>
<keyword evidence="3 7" id="KW-0547">Nucleotide-binding</keyword>
<organism evidence="13 14">
    <name type="scientific">Mannheimia cairinae</name>
    <dbReference type="NCBI Taxonomy" id="3025936"/>
    <lineage>
        <taxon>Bacteria</taxon>
        <taxon>Pseudomonadati</taxon>
        <taxon>Pseudomonadota</taxon>
        <taxon>Gammaproteobacteria</taxon>
        <taxon>Pasteurellales</taxon>
        <taxon>Pasteurellaceae</taxon>
        <taxon>Mannheimia</taxon>
    </lineage>
</organism>
<feature type="active site" evidence="7">
    <location>
        <position position="95"/>
    </location>
</feature>
<feature type="domain" description="tRNA nucleotidyltransferase/poly(A) polymerase RNA and SrmB- binding" evidence="12">
    <location>
        <begin position="234"/>
        <end position="294"/>
    </location>
</feature>
<evidence type="ECO:0000313" key="13">
    <source>
        <dbReference type="EMBL" id="MDD0823978.1"/>
    </source>
</evidence>
<dbReference type="CDD" id="cd05398">
    <property type="entry name" value="NT_ClassII-CCAase"/>
    <property type="match status" value="1"/>
</dbReference>
<dbReference type="InterPro" id="IPR052191">
    <property type="entry name" value="tRNA_ntf/polyA_polymerase_I"/>
</dbReference>
<evidence type="ECO:0000256" key="7">
    <source>
        <dbReference type="HAMAP-Rule" id="MF_00957"/>
    </source>
</evidence>
<feature type="region of interest" description="Disordered" evidence="9">
    <location>
        <begin position="1"/>
        <end position="35"/>
    </location>
</feature>
<evidence type="ECO:0000256" key="4">
    <source>
        <dbReference type="ARBA" id="ARBA00022840"/>
    </source>
</evidence>
<dbReference type="GO" id="GO:1990817">
    <property type="term" value="F:poly(A) RNA polymerase activity"/>
    <property type="evidence" value="ECO:0007669"/>
    <property type="project" value="UniProtKB-EC"/>
</dbReference>
<evidence type="ECO:0000256" key="6">
    <source>
        <dbReference type="ARBA" id="ARBA00023163"/>
    </source>
</evidence>
<dbReference type="PANTHER" id="PTHR43051:SF1">
    <property type="entry name" value="POLYNUCLEOTIDE ADENYLYLTRANSFERASE FAMILY PROTEIN"/>
    <property type="match status" value="1"/>
</dbReference>
<feature type="domain" description="Poly A polymerase head" evidence="10">
    <location>
        <begin position="75"/>
        <end position="204"/>
    </location>
</feature>
<feature type="compositionally biased region" description="Basic residues" evidence="9">
    <location>
        <begin position="464"/>
        <end position="484"/>
    </location>
</feature>
<reference evidence="13 14" key="1">
    <citation type="submission" date="2023-02" db="EMBL/GenBank/DDBJ databases">
        <title>Mannheimia cairiniae sp. nov., a novel species of Mannheimia obtained from moscovy ducks (Cairina moschata) and reclassification of Mannheimia ovis as heterotypic synonym of Mannheimia pernigra.</title>
        <authorList>
            <person name="Christensen H."/>
        </authorList>
    </citation>
    <scope>NUCLEOTIDE SEQUENCE [LARGE SCALE GENOMIC DNA]</scope>
    <source>
        <strain evidence="13 14">AT1</strain>
    </source>
</reference>
<comment type="similarity">
    <text evidence="7 8">Belongs to the tRNA nucleotidyltransferase/poly(A) polymerase family.</text>
</comment>
<comment type="caution">
    <text evidence="13">The sequence shown here is derived from an EMBL/GenBank/DDBJ whole genome shotgun (WGS) entry which is preliminary data.</text>
</comment>
<evidence type="ECO:0000259" key="11">
    <source>
        <dbReference type="Pfam" id="PF12626"/>
    </source>
</evidence>
<evidence type="ECO:0000259" key="12">
    <source>
        <dbReference type="Pfam" id="PF12627"/>
    </source>
</evidence>
<feature type="active site" evidence="7">
    <location>
        <position position="175"/>
    </location>
</feature>
<feature type="active site" evidence="7">
    <location>
        <position position="93"/>
    </location>
</feature>
<dbReference type="EC" id="2.7.7.19" evidence="7"/>
<dbReference type="Proteomes" id="UP001221909">
    <property type="component" value="Unassembled WGS sequence"/>
</dbReference>
<dbReference type="NCBIfam" id="TIGR01942">
    <property type="entry name" value="pcnB"/>
    <property type="match status" value="1"/>
</dbReference>
<dbReference type="Gene3D" id="3.30.460.10">
    <property type="entry name" value="Beta Polymerase, domain 2"/>
    <property type="match status" value="1"/>
</dbReference>
<gene>
    <name evidence="7 13" type="primary">pcnB</name>
    <name evidence="13" type="ORF">PTQ27_05800</name>
</gene>
<comment type="function">
    <text evidence="7">Adds poly(A) tail to the 3' end of many RNAs, which usually targets these RNAs for decay. Plays a significant role in the global control of gene expression, through influencing the rate of transcript degradation, and in the general RNA quality control.</text>
</comment>
<name>A0ABT5MPU3_9PAST</name>
<protein>
    <recommendedName>
        <fullName evidence="7">Poly(A) polymerase I</fullName>
        <shortName evidence="7">PAP I</shortName>
        <ecNumber evidence="7">2.7.7.19</ecNumber>
    </recommendedName>
</protein>
<keyword evidence="4 7" id="KW-0067">ATP-binding</keyword>
<feature type="domain" description="Polymerase A arginine-rich C-terminal" evidence="11">
    <location>
        <begin position="351"/>
        <end position="470"/>
    </location>
</feature>
<keyword evidence="1 7" id="KW-0507">mRNA processing</keyword>
<dbReference type="Pfam" id="PF12626">
    <property type="entry name" value="PolyA_pol_arg_C"/>
    <property type="match status" value="1"/>
</dbReference>
<proteinExistence type="inferred from homology"/>
<evidence type="ECO:0000256" key="2">
    <source>
        <dbReference type="ARBA" id="ARBA00022679"/>
    </source>
</evidence>
<accession>A0ABT5MPU3</accession>
<sequence length="484" mass="55870">MAKPEKISHTKRQKPKLAEQQSTKRSARKGQSDVPSHLVHKKFTVNASHYNITPKNFPKNALSIVDKLHLAGYEAYIVGGCIRDLLLGKKPKDFDIATNARPEEIQRIFGRQCRLIGRRFRLAHIVYGREIFEVATFRAGHESHSNDKISKVSDEGMLLRDNVYGSLRDDAQRRDFTVNALYYDTKRNLIFDFFNGIDDLKAAKLVLIGEPAVRYQEDPVRMLRAIRFMAKLDMFLDKATATPIRDMAPLLANIPAARLFDESLKLLQSGQGFKTYQLLRDYELWHFLFPVLTPFFTQNGDSYAERMIEKALNSTDDRIADKLPVNPAFLFAALLWYPLREKMEQLKNEGGFNSHDAMMLAANDILADSCKAIALHRRHTAVIRDIWALQFQMMKRSGNRPQQTLAHIKFRAGFDLLVMRAEIEGGDLIELSAWWHEYQFSNDGQRSELLKSVRHLPNIQADQKKKRRRRTFRRKPKATKKAVE</sequence>
<comment type="catalytic activity">
    <reaction evidence="7">
        <text>RNA(n) + ATP = RNA(n)-3'-adenine ribonucleotide + diphosphate</text>
        <dbReference type="Rhea" id="RHEA:11332"/>
        <dbReference type="Rhea" id="RHEA-COMP:14527"/>
        <dbReference type="Rhea" id="RHEA-COMP:17347"/>
        <dbReference type="ChEBI" id="CHEBI:30616"/>
        <dbReference type="ChEBI" id="CHEBI:33019"/>
        <dbReference type="ChEBI" id="CHEBI:140395"/>
        <dbReference type="ChEBI" id="CHEBI:173115"/>
        <dbReference type="EC" id="2.7.7.19"/>
    </reaction>
</comment>
<dbReference type="HAMAP" id="MF_00957">
    <property type="entry name" value="PolyA_pol"/>
    <property type="match status" value="1"/>
</dbReference>
<dbReference type="InterPro" id="IPR010206">
    <property type="entry name" value="PolA_pol_I"/>
</dbReference>
<keyword evidence="13" id="KW-0548">Nucleotidyltransferase</keyword>
<evidence type="ECO:0000256" key="1">
    <source>
        <dbReference type="ARBA" id="ARBA00022664"/>
    </source>
</evidence>
<evidence type="ECO:0000256" key="5">
    <source>
        <dbReference type="ARBA" id="ARBA00022884"/>
    </source>
</evidence>
<keyword evidence="6 7" id="KW-0804">Transcription</keyword>
<dbReference type="PANTHER" id="PTHR43051">
    <property type="entry name" value="POLYNUCLEOTIDE ADENYLYLTRANSFERASE FAMILY PROTEIN"/>
    <property type="match status" value="1"/>
</dbReference>
<dbReference type="SUPFAM" id="SSF81301">
    <property type="entry name" value="Nucleotidyltransferase"/>
    <property type="match status" value="1"/>
</dbReference>
<keyword evidence="2 7" id="KW-0808">Transferase</keyword>
<dbReference type="Pfam" id="PF01743">
    <property type="entry name" value="PolyA_pol"/>
    <property type="match status" value="1"/>
</dbReference>
<dbReference type="Pfam" id="PF12627">
    <property type="entry name" value="PolyA_pol_RNAbd"/>
    <property type="match status" value="1"/>
</dbReference>
<dbReference type="Gene3D" id="1.10.3090.10">
    <property type="entry name" value="cca-adding enzyme, domain 2"/>
    <property type="match status" value="1"/>
</dbReference>
<evidence type="ECO:0000256" key="9">
    <source>
        <dbReference type="SAM" id="MobiDB-lite"/>
    </source>
</evidence>
<evidence type="ECO:0000256" key="3">
    <source>
        <dbReference type="ARBA" id="ARBA00022741"/>
    </source>
</evidence>
<dbReference type="InterPro" id="IPR032828">
    <property type="entry name" value="PolyA_RNA-bd"/>
</dbReference>
<dbReference type="InterPro" id="IPR043519">
    <property type="entry name" value="NT_sf"/>
</dbReference>
<evidence type="ECO:0000259" key="10">
    <source>
        <dbReference type="Pfam" id="PF01743"/>
    </source>
</evidence>
<dbReference type="InterPro" id="IPR025866">
    <property type="entry name" value="PolyA_pol_arg_C_dom"/>
</dbReference>
<evidence type="ECO:0000256" key="8">
    <source>
        <dbReference type="RuleBase" id="RU003953"/>
    </source>
</evidence>
<keyword evidence="14" id="KW-1185">Reference proteome</keyword>
<dbReference type="InterPro" id="IPR002646">
    <property type="entry name" value="PolA_pol_head_dom"/>
</dbReference>